<gene>
    <name evidence="2" type="ORF">MNOR_LOCUS27995</name>
</gene>
<name>A0AAV2RQ05_MEGNR</name>
<organism evidence="2 3">
    <name type="scientific">Meganyctiphanes norvegica</name>
    <name type="common">Northern krill</name>
    <name type="synonym">Thysanopoda norvegica</name>
    <dbReference type="NCBI Taxonomy" id="48144"/>
    <lineage>
        <taxon>Eukaryota</taxon>
        <taxon>Metazoa</taxon>
        <taxon>Ecdysozoa</taxon>
        <taxon>Arthropoda</taxon>
        <taxon>Crustacea</taxon>
        <taxon>Multicrustacea</taxon>
        <taxon>Malacostraca</taxon>
        <taxon>Eumalacostraca</taxon>
        <taxon>Eucarida</taxon>
        <taxon>Euphausiacea</taxon>
        <taxon>Euphausiidae</taxon>
        <taxon>Meganyctiphanes</taxon>
    </lineage>
</organism>
<dbReference type="InterPro" id="IPR011009">
    <property type="entry name" value="Kinase-like_dom_sf"/>
</dbReference>
<feature type="non-terminal residue" evidence="2">
    <location>
        <position position="274"/>
    </location>
</feature>
<dbReference type="AlphaFoldDB" id="A0AAV2RQ05"/>
<evidence type="ECO:0000313" key="3">
    <source>
        <dbReference type="Proteomes" id="UP001497623"/>
    </source>
</evidence>
<evidence type="ECO:0000313" key="2">
    <source>
        <dbReference type="EMBL" id="CAL4137258.1"/>
    </source>
</evidence>
<dbReference type="SUPFAM" id="SSF56112">
    <property type="entry name" value="Protein kinase-like (PK-like)"/>
    <property type="match status" value="1"/>
</dbReference>
<proteinExistence type="predicted"/>
<accession>A0AAV2RQ05</accession>
<sequence length="274" mass="31279">MGDDNLKVTKKESRDLLTDENVKIALQNDKGEGAELVAWEAKDFTKPGDNYAGVVTSAVVEYSLSGEKHQVTYIAKLNPMRGIVLFESFTNNQFIREGHYFTVFLPEMNELLTKYNQPPLRLAKGYFANMKLNQECLILEDLRARGFKMFDRKRGVDRAHGMLVVNELGRLHAASLLKEKYIGSDSFEKYGVLVNEWVELKSDPKMTDMVENMFAGNLEAAIKLLETISGYEKTVDWIKKLQPIILDLVLDLFKITEKFGVIIHGDCWNNNILF</sequence>
<dbReference type="EMBL" id="CAXKWB010030223">
    <property type="protein sequence ID" value="CAL4137258.1"/>
    <property type="molecule type" value="Genomic_DNA"/>
</dbReference>
<feature type="domain" description="CHK kinase-like" evidence="1">
    <location>
        <begin position="137"/>
        <end position="274"/>
    </location>
</feature>
<keyword evidence="3" id="KW-1185">Reference proteome</keyword>
<dbReference type="Pfam" id="PF02958">
    <property type="entry name" value="EcKL"/>
    <property type="match status" value="1"/>
</dbReference>
<dbReference type="PANTHER" id="PTHR11012:SF30">
    <property type="entry name" value="PROTEIN KINASE-LIKE DOMAIN-CONTAINING"/>
    <property type="match status" value="1"/>
</dbReference>
<dbReference type="Proteomes" id="UP001497623">
    <property type="component" value="Unassembled WGS sequence"/>
</dbReference>
<dbReference type="InterPro" id="IPR004119">
    <property type="entry name" value="EcKL"/>
</dbReference>
<dbReference type="PANTHER" id="PTHR11012">
    <property type="entry name" value="PROTEIN KINASE-LIKE DOMAIN-CONTAINING"/>
    <property type="match status" value="1"/>
</dbReference>
<dbReference type="InterPro" id="IPR015897">
    <property type="entry name" value="CHK_kinase-like"/>
</dbReference>
<comment type="caution">
    <text evidence="2">The sequence shown here is derived from an EMBL/GenBank/DDBJ whole genome shotgun (WGS) entry which is preliminary data.</text>
</comment>
<evidence type="ECO:0000259" key="1">
    <source>
        <dbReference type="SMART" id="SM00587"/>
    </source>
</evidence>
<dbReference type="SMART" id="SM00587">
    <property type="entry name" value="CHK"/>
    <property type="match status" value="1"/>
</dbReference>
<reference evidence="2 3" key="1">
    <citation type="submission" date="2024-05" db="EMBL/GenBank/DDBJ databases">
        <authorList>
            <person name="Wallberg A."/>
        </authorList>
    </citation>
    <scope>NUCLEOTIDE SEQUENCE [LARGE SCALE GENOMIC DNA]</scope>
</reference>
<protein>
    <recommendedName>
        <fullName evidence="1">CHK kinase-like domain-containing protein</fullName>
    </recommendedName>
</protein>